<proteinExistence type="predicted"/>
<reference evidence="2 3" key="1">
    <citation type="submission" date="2021-03" db="EMBL/GenBank/DDBJ databases">
        <title>Genomic Encyclopedia of Type Strains, Phase III (KMG-III): the genomes of soil and plant-associated and newly described type strains.</title>
        <authorList>
            <person name="Whitman W."/>
        </authorList>
    </citation>
    <scope>NUCLEOTIDE SEQUENCE [LARGE SCALE GENOMIC DNA]</scope>
    <source>
        <strain evidence="2 3">IMMIB AFH-6</strain>
    </source>
</reference>
<sequence>MTPAPLSPAFLTALLEAERALGRLAEVVEEPVRRQRLWADAARREACAAARLDGVAVDATEFLVATVNTDLVPTAGRGAAQSVRALWQGALFTQGVITAPAAYDQDAARPAPAAGAAADAWRAVAELEASLADPGLLDRLGLDDEDGDSDDGEAAPRTEAPQPWTLRWVEALWRCLQAEVSGRDPGRLVLSPEREDDAATLLQRLDTAGQDPGMLGAVGTLADLLRPAPDLRIPTWAVPAARLMGALAVARTCRVPQVWLPMSVALQTERTAAGIAARGRDEAWRLWLTDAVAETARRERRRALALDQTAEGWRRRVGSKRRNSRLPDVLDFLFEEPAFTVRRVQKRLGSTFRGAQLLVDELLEAGIVREATNRALDRVFVATDLMP</sequence>
<gene>
    <name evidence="2" type="ORF">J2851_005242</name>
</gene>
<feature type="region of interest" description="Disordered" evidence="1">
    <location>
        <begin position="138"/>
        <end position="161"/>
    </location>
</feature>
<feature type="compositionally biased region" description="Acidic residues" evidence="1">
    <location>
        <begin position="143"/>
        <end position="153"/>
    </location>
</feature>
<evidence type="ECO:0000313" key="3">
    <source>
        <dbReference type="Proteomes" id="UP000781958"/>
    </source>
</evidence>
<evidence type="ECO:0008006" key="4">
    <source>
        <dbReference type="Google" id="ProtNLM"/>
    </source>
</evidence>
<protein>
    <recommendedName>
        <fullName evidence="4">HTH DNA binding domain-containing protein</fullName>
    </recommendedName>
</protein>
<evidence type="ECO:0000313" key="2">
    <source>
        <dbReference type="EMBL" id="MBP2295432.1"/>
    </source>
</evidence>
<dbReference type="RefSeq" id="WP_209769936.1">
    <property type="nucleotide sequence ID" value="NZ_JAGINP010000022.1"/>
</dbReference>
<keyword evidence="3" id="KW-1185">Reference proteome</keyword>
<name>A0ABS4STY7_9PROT</name>
<accession>A0ABS4STY7</accession>
<evidence type="ECO:0000256" key="1">
    <source>
        <dbReference type="SAM" id="MobiDB-lite"/>
    </source>
</evidence>
<organism evidence="2 3">
    <name type="scientific">Azospirillum rugosum</name>
    <dbReference type="NCBI Taxonomy" id="416170"/>
    <lineage>
        <taxon>Bacteria</taxon>
        <taxon>Pseudomonadati</taxon>
        <taxon>Pseudomonadota</taxon>
        <taxon>Alphaproteobacteria</taxon>
        <taxon>Rhodospirillales</taxon>
        <taxon>Azospirillaceae</taxon>
        <taxon>Azospirillum</taxon>
    </lineage>
</organism>
<comment type="caution">
    <text evidence="2">The sequence shown here is derived from an EMBL/GenBank/DDBJ whole genome shotgun (WGS) entry which is preliminary data.</text>
</comment>
<dbReference type="Proteomes" id="UP000781958">
    <property type="component" value="Unassembled WGS sequence"/>
</dbReference>
<dbReference type="EMBL" id="JAGINP010000022">
    <property type="protein sequence ID" value="MBP2295432.1"/>
    <property type="molecule type" value="Genomic_DNA"/>
</dbReference>